<dbReference type="PANTHER" id="PTHR38788:SF3">
    <property type="entry name" value="CLR5 DOMAIN-CONTAINING PROTEIN"/>
    <property type="match status" value="1"/>
</dbReference>
<gene>
    <name evidence="2" type="ORF">PFICI_04699</name>
</gene>
<evidence type="ECO:0000313" key="3">
    <source>
        <dbReference type="Proteomes" id="UP000030651"/>
    </source>
</evidence>
<dbReference type="PANTHER" id="PTHR38788">
    <property type="entry name" value="CLR5 DOMAIN-CONTAINING PROTEIN"/>
    <property type="match status" value="1"/>
</dbReference>
<keyword evidence="3" id="KW-1185">Reference proteome</keyword>
<dbReference type="Proteomes" id="UP000030651">
    <property type="component" value="Unassembled WGS sequence"/>
</dbReference>
<organism evidence="2 3">
    <name type="scientific">Pestalotiopsis fici (strain W106-1 / CGMCC3.15140)</name>
    <dbReference type="NCBI Taxonomy" id="1229662"/>
    <lineage>
        <taxon>Eukaryota</taxon>
        <taxon>Fungi</taxon>
        <taxon>Dikarya</taxon>
        <taxon>Ascomycota</taxon>
        <taxon>Pezizomycotina</taxon>
        <taxon>Sordariomycetes</taxon>
        <taxon>Xylariomycetidae</taxon>
        <taxon>Amphisphaeriales</taxon>
        <taxon>Sporocadaceae</taxon>
        <taxon>Pestalotiopsis</taxon>
    </lineage>
</organism>
<dbReference type="STRING" id="1229662.W3X9N6"/>
<dbReference type="KEGG" id="pfy:PFICI_04699"/>
<protein>
    <recommendedName>
        <fullName evidence="1">Clr5 domain-containing protein</fullName>
    </recommendedName>
</protein>
<dbReference type="RefSeq" id="XP_007831471.1">
    <property type="nucleotide sequence ID" value="XM_007833280.1"/>
</dbReference>
<dbReference type="AlphaFoldDB" id="W3X9N6"/>
<dbReference type="InParanoid" id="W3X9N6"/>
<name>W3X9N6_PESFW</name>
<dbReference type="EMBL" id="KI912111">
    <property type="protein sequence ID" value="ETS82823.1"/>
    <property type="molecule type" value="Genomic_DNA"/>
</dbReference>
<evidence type="ECO:0000313" key="2">
    <source>
        <dbReference type="EMBL" id="ETS82823.1"/>
    </source>
</evidence>
<feature type="domain" description="Clr5" evidence="1">
    <location>
        <begin position="13"/>
        <end position="61"/>
    </location>
</feature>
<evidence type="ECO:0000259" key="1">
    <source>
        <dbReference type="Pfam" id="PF14420"/>
    </source>
</evidence>
<sequence length="504" mass="58020">MIERHLQPAAYPDWARYKKQIISLYAVRTLPEVMQIMREEHHFVASPMMYKKHLRNWGVQKNLRSHQVAEALGKPCDHTLDELSNLYTGFVDKSRVQGYLRRLPEERRTRIITAIHEGLSATQTARSLHSTRPKPPSTERYLSNVHEYVRGMFGSQAWSKHWLSNPSLYGKNFESFDLSMTAKKAADHGHTDQAFRIIDFTFKQLQSCMQHGSADILVYFHSSALVYHSIWPELTLQWSKHTKQLSRIYYNSQDHAGFLTGWIEPMLQTNLEDWLHFSIQVINLYCEVLSEHVSVDNTLNSHIVLARAMILSRLRNAKVAAVSTDDLISVGRLTFENFGRQNVASVVTKSALAGIRFDEGRFEEVHQLLTQILQSDDIDKYLEVKAFCYKLLALVANRMGHSEEEMLMTRQSVMFCTANFTLDNELTLDAFYDMENLLRSRGQQTEADAYRQLTGDILDGVVKHLDRVALGENRVPETVDAESLPSAPSRLLASTILETWRTRW</sequence>
<dbReference type="InterPro" id="IPR025676">
    <property type="entry name" value="Clr5_dom"/>
</dbReference>
<accession>W3X9N6</accession>
<dbReference type="GeneID" id="19269712"/>
<dbReference type="Pfam" id="PF14420">
    <property type="entry name" value="Clr5"/>
    <property type="match status" value="1"/>
</dbReference>
<dbReference type="HOGENOM" id="CLU_540910_0_0_1"/>
<dbReference type="OrthoDB" id="5986190at2759"/>
<proteinExistence type="predicted"/>
<reference evidence="3" key="1">
    <citation type="journal article" date="2015" name="BMC Genomics">
        <title>Genomic and transcriptomic analysis of the endophytic fungus Pestalotiopsis fici reveals its lifestyle and high potential for synthesis of natural products.</title>
        <authorList>
            <person name="Wang X."/>
            <person name="Zhang X."/>
            <person name="Liu L."/>
            <person name="Xiang M."/>
            <person name="Wang W."/>
            <person name="Sun X."/>
            <person name="Che Y."/>
            <person name="Guo L."/>
            <person name="Liu G."/>
            <person name="Guo L."/>
            <person name="Wang C."/>
            <person name="Yin W.B."/>
            <person name="Stadler M."/>
            <person name="Zhang X."/>
            <person name="Liu X."/>
        </authorList>
    </citation>
    <scope>NUCLEOTIDE SEQUENCE [LARGE SCALE GENOMIC DNA]</scope>
    <source>
        <strain evidence="3">W106-1 / CGMCC3.15140</strain>
    </source>
</reference>